<dbReference type="InterPro" id="IPR024079">
    <property type="entry name" value="MetalloPept_cat_dom_sf"/>
</dbReference>
<proteinExistence type="predicted"/>
<evidence type="ECO:0000313" key="3">
    <source>
        <dbReference type="Proteomes" id="UP000054761"/>
    </source>
</evidence>
<accession>A0A0W0WDT1</accession>
<dbReference type="RefSeq" id="WP_058501112.1">
    <property type="nucleotide sequence ID" value="NZ_CAAAJA010000035.1"/>
</dbReference>
<dbReference type="AlphaFoldDB" id="A0A0W0WDT1"/>
<reference evidence="2 3" key="1">
    <citation type="submission" date="2015-11" db="EMBL/GenBank/DDBJ databases">
        <title>Genomic analysis of 38 Legionella species identifies large and diverse effector repertoires.</title>
        <authorList>
            <person name="Burstein D."/>
            <person name="Amaro F."/>
            <person name="Zusman T."/>
            <person name="Lifshitz Z."/>
            <person name="Cohen O."/>
            <person name="Gilbert J.A."/>
            <person name="Pupko T."/>
            <person name="Shuman H.A."/>
            <person name="Segal G."/>
        </authorList>
    </citation>
    <scope>NUCLEOTIDE SEQUENCE [LARGE SCALE GENOMIC DNA]</scope>
    <source>
        <strain evidence="2 3">Bercovier 4</strain>
    </source>
</reference>
<dbReference type="EMBL" id="LNYH01000032">
    <property type="protein sequence ID" value="KTD30472.1"/>
    <property type="molecule type" value="Genomic_DNA"/>
</dbReference>
<feature type="compositionally biased region" description="Polar residues" evidence="1">
    <location>
        <begin position="399"/>
        <end position="412"/>
    </location>
</feature>
<dbReference type="Gene3D" id="3.40.390.10">
    <property type="entry name" value="Collagenase (Catalytic Domain)"/>
    <property type="match status" value="1"/>
</dbReference>
<protein>
    <submittedName>
        <fullName evidence="2">Uncharacterized protein</fullName>
    </submittedName>
</protein>
<dbReference type="SUPFAM" id="SSF55486">
    <property type="entry name" value="Metalloproteases ('zincins'), catalytic domain"/>
    <property type="match status" value="1"/>
</dbReference>
<dbReference type="GO" id="GO:0008237">
    <property type="term" value="F:metallopeptidase activity"/>
    <property type="evidence" value="ECO:0007669"/>
    <property type="project" value="InterPro"/>
</dbReference>
<organism evidence="2 3">
    <name type="scientific">Legionella israelensis</name>
    <dbReference type="NCBI Taxonomy" id="454"/>
    <lineage>
        <taxon>Bacteria</taxon>
        <taxon>Pseudomonadati</taxon>
        <taxon>Pseudomonadota</taxon>
        <taxon>Gammaproteobacteria</taxon>
        <taxon>Legionellales</taxon>
        <taxon>Legionellaceae</taxon>
        <taxon>Legionella</taxon>
    </lineage>
</organism>
<dbReference type="OrthoDB" id="5653513at2"/>
<comment type="caution">
    <text evidence="2">The sequence shown here is derived from an EMBL/GenBank/DDBJ whole genome shotgun (WGS) entry which is preliminary data.</text>
</comment>
<feature type="region of interest" description="Disordered" evidence="1">
    <location>
        <begin position="394"/>
        <end position="415"/>
    </location>
</feature>
<dbReference type="Proteomes" id="UP000054761">
    <property type="component" value="Unassembled WGS sequence"/>
</dbReference>
<gene>
    <name evidence="2" type="ORF">Lisr_0734</name>
</gene>
<dbReference type="STRING" id="454.Lisr_0734"/>
<dbReference type="PATRIC" id="fig|454.4.peg.789"/>
<evidence type="ECO:0000256" key="1">
    <source>
        <dbReference type="SAM" id="MobiDB-lite"/>
    </source>
</evidence>
<keyword evidence="3" id="KW-1185">Reference proteome</keyword>
<evidence type="ECO:0000313" key="2">
    <source>
        <dbReference type="EMBL" id="KTD30472.1"/>
    </source>
</evidence>
<sequence>MGKNIVEHCGQLSNNEFRKSLLARWASTSTYTVVNYTFNLASIPDHIKTSIYSHFGANVTISHLSSNSRNIVELILEKWQTACGNHIQFKGVENINLDEPGIVVSACDNLATAHGVMIPEYIYSLFNGITFHKAVVCLPSNITTVYDVHTVSHEFGHAIGLAHLHDISSITERLKMTPQGLGCSVMPYISLIQTTSNLCTTQEICDAGNFAVLPGPLDTEICTRLYDPSLSTRVDSPGALYYEALLWGAVNGMAERFMTTFLSEIKLNEQNMMSNELARFISTTSISTLLLTCEKIHPALCLLLVSSELSTNIFNQNLRHYFQIVRIMVNTLGIMMSLLDLHESDSMYEKSVYLLAFLSMSLLSRMFSESLGAQAARKVSSLISKIHSYIFPSRHTPDGSPTASSHIPSTGTGHDADSYASRIRFFGSSAMNTSFNVAKDAIQSIRTVPEKITNWFYPYR</sequence>
<name>A0A0W0WDT1_9GAMM</name>